<dbReference type="PANTHER" id="PTHR46580:SF2">
    <property type="entry name" value="MAM DOMAIN-CONTAINING PROTEIN"/>
    <property type="match status" value="1"/>
</dbReference>
<dbReference type="Pfam" id="PF13517">
    <property type="entry name" value="FG-GAP_3"/>
    <property type="match status" value="1"/>
</dbReference>
<dbReference type="Proteomes" id="UP000316921">
    <property type="component" value="Chromosome"/>
</dbReference>
<keyword evidence="1 2" id="KW-0732">Signal</keyword>
<dbReference type="PANTHER" id="PTHR46580">
    <property type="entry name" value="SENSOR KINASE-RELATED"/>
    <property type="match status" value="1"/>
</dbReference>
<evidence type="ECO:0000313" key="3">
    <source>
        <dbReference type="EMBL" id="QDU69510.1"/>
    </source>
</evidence>
<organism evidence="3 4">
    <name type="scientific">Engelhardtia mirabilis</name>
    <dbReference type="NCBI Taxonomy" id="2528011"/>
    <lineage>
        <taxon>Bacteria</taxon>
        <taxon>Pseudomonadati</taxon>
        <taxon>Planctomycetota</taxon>
        <taxon>Planctomycetia</taxon>
        <taxon>Planctomycetia incertae sedis</taxon>
        <taxon>Engelhardtia</taxon>
    </lineage>
</organism>
<dbReference type="InterPro" id="IPR028994">
    <property type="entry name" value="Integrin_alpha_N"/>
</dbReference>
<proteinExistence type="predicted"/>
<reference evidence="3 4" key="1">
    <citation type="submission" date="2019-02" db="EMBL/GenBank/DDBJ databases">
        <title>Deep-cultivation of Planctomycetes and their phenomic and genomic characterization uncovers novel biology.</title>
        <authorList>
            <person name="Wiegand S."/>
            <person name="Jogler M."/>
            <person name="Boedeker C."/>
            <person name="Pinto D."/>
            <person name="Vollmers J."/>
            <person name="Rivas-Marin E."/>
            <person name="Kohn T."/>
            <person name="Peeters S.H."/>
            <person name="Heuer A."/>
            <person name="Rast P."/>
            <person name="Oberbeckmann S."/>
            <person name="Bunk B."/>
            <person name="Jeske O."/>
            <person name="Meyerdierks A."/>
            <person name="Storesund J.E."/>
            <person name="Kallscheuer N."/>
            <person name="Luecker S."/>
            <person name="Lage O.M."/>
            <person name="Pohl T."/>
            <person name="Merkel B.J."/>
            <person name="Hornburger P."/>
            <person name="Mueller R.-W."/>
            <person name="Bruemmer F."/>
            <person name="Labrenz M."/>
            <person name="Spormann A.M."/>
            <person name="Op den Camp H."/>
            <person name="Overmann J."/>
            <person name="Amann R."/>
            <person name="Jetten M.S.M."/>
            <person name="Mascher T."/>
            <person name="Medema M.H."/>
            <person name="Devos D.P."/>
            <person name="Kaster A.-K."/>
            <person name="Ovreas L."/>
            <person name="Rohde M."/>
            <person name="Galperin M.Y."/>
            <person name="Jogler C."/>
        </authorList>
    </citation>
    <scope>NUCLEOTIDE SEQUENCE [LARGE SCALE GENOMIC DNA]</scope>
    <source>
        <strain evidence="3 4">Pla133</strain>
    </source>
</reference>
<feature type="chain" id="PRO_5021700357" evidence="2">
    <location>
        <begin position="20"/>
        <end position="488"/>
    </location>
</feature>
<dbReference type="RefSeq" id="WP_145069458.1">
    <property type="nucleotide sequence ID" value="NZ_CP036287.1"/>
</dbReference>
<dbReference type="SUPFAM" id="SSF69318">
    <property type="entry name" value="Integrin alpha N-terminal domain"/>
    <property type="match status" value="1"/>
</dbReference>
<protein>
    <submittedName>
        <fullName evidence="3">FG-GAP repeat protein</fullName>
    </submittedName>
</protein>
<keyword evidence="4" id="KW-1185">Reference proteome</keyword>
<dbReference type="AlphaFoldDB" id="A0A518BRD2"/>
<evidence type="ECO:0000256" key="2">
    <source>
        <dbReference type="SAM" id="SignalP"/>
    </source>
</evidence>
<accession>A0A518BRD2</accession>
<dbReference type="Gene3D" id="2.130.10.130">
    <property type="entry name" value="Integrin alpha, N-terminal"/>
    <property type="match status" value="2"/>
</dbReference>
<dbReference type="InterPro" id="IPR013517">
    <property type="entry name" value="FG-GAP"/>
</dbReference>
<evidence type="ECO:0000256" key="1">
    <source>
        <dbReference type="ARBA" id="ARBA00022729"/>
    </source>
</evidence>
<evidence type="ECO:0000313" key="4">
    <source>
        <dbReference type="Proteomes" id="UP000316921"/>
    </source>
</evidence>
<name>A0A518BRD2_9BACT</name>
<feature type="signal peptide" evidence="2">
    <location>
        <begin position="1"/>
        <end position="19"/>
    </location>
</feature>
<gene>
    <name evidence="3" type="ORF">Pla133_46300</name>
</gene>
<dbReference type="EMBL" id="CP036287">
    <property type="protein sequence ID" value="QDU69510.1"/>
    <property type="molecule type" value="Genomic_DNA"/>
</dbReference>
<dbReference type="KEGG" id="pbap:Pla133_46300"/>
<sequence precursor="true">MRPSPCSLACCLLSLVAHGQGEATSSSPNDDAKPGLILAISVFAAGSAPQPATMLLLRPSAEPDGPWTSEEIVTEPSSLTVQPGTAPGGETVFRVAQAGEPIGAVVRLEPSDGVWAPVAADDIAVDSVQWQVRGDKEFTKNYEMAGGNVFHKALWWEPLYGEPGILTISANMPFLQIWRSEDGTWTPELLWTANVGGREQRFRDIEIGDLDGDGVDELAIVTHDRGGVYVLEQTPSGLEALRLHETRERIFVHEVELGDVDGDGVPELFTTPSEPNRLDGEQPAGWIDMYRYVPERGQYVRSVIAHLPTSRAREILAFDYDQDGAVELYAAVESETSFGASAARSEPVEVQSFVWDAAASAMVAGPSVAIEGSMCRFLCGGDTDGDGSNELIASTNNGGIYRLTLDGGQWIDERIVPPFATGGFEHATALLDFDGDGADDLFVANDNKDQVMRVQYDPESGRYRRIRVQDLSGVNYMAWSVVELPAGR</sequence>